<name>A0ABW6KBD0_9BACI</name>
<dbReference type="InterPro" id="IPR041677">
    <property type="entry name" value="DNA2/NAM7_AAA_11"/>
</dbReference>
<dbReference type="Gene3D" id="3.40.50.300">
    <property type="entry name" value="P-loop containing nucleotide triphosphate hydrolases"/>
    <property type="match status" value="3"/>
</dbReference>
<dbReference type="Pfam" id="PF18741">
    <property type="entry name" value="MTES_1575"/>
    <property type="match status" value="1"/>
</dbReference>
<reference evidence="5 6" key="1">
    <citation type="submission" date="2024-08" db="EMBL/GenBank/DDBJ databases">
        <title>Two novel Cytobacillus novel species.</title>
        <authorList>
            <person name="Liu G."/>
        </authorList>
    </citation>
    <scope>NUCLEOTIDE SEQUENCE [LARGE SCALE GENOMIC DNA]</scope>
    <source>
        <strain evidence="5 6">FJAT-54145</strain>
    </source>
</reference>
<dbReference type="Pfam" id="PF13086">
    <property type="entry name" value="AAA_11"/>
    <property type="match status" value="1"/>
</dbReference>
<dbReference type="SUPFAM" id="SSF52980">
    <property type="entry name" value="Restriction endonuclease-like"/>
    <property type="match status" value="1"/>
</dbReference>
<dbReference type="SUPFAM" id="SSF52540">
    <property type="entry name" value="P-loop containing nucleoside triphosphate hydrolases"/>
    <property type="match status" value="1"/>
</dbReference>
<dbReference type="InterPro" id="IPR011335">
    <property type="entry name" value="Restrct_endonuc-II-like"/>
</dbReference>
<evidence type="ECO:0000259" key="3">
    <source>
        <dbReference type="Pfam" id="PF13087"/>
    </source>
</evidence>
<feature type="coiled-coil region" evidence="1">
    <location>
        <begin position="391"/>
        <end position="418"/>
    </location>
</feature>
<dbReference type="InterPro" id="IPR027417">
    <property type="entry name" value="P-loop_NTPase"/>
</dbReference>
<dbReference type="PANTHER" id="PTHR10887:SF530">
    <property type="entry name" value="SUPERFAMILY I DNA HELICASES"/>
    <property type="match status" value="1"/>
</dbReference>
<dbReference type="Proteomes" id="UP001601059">
    <property type="component" value="Unassembled WGS sequence"/>
</dbReference>
<dbReference type="InterPro" id="IPR041679">
    <property type="entry name" value="DNA2/NAM7-like_C"/>
</dbReference>
<feature type="domain" description="DNA2/NAM7 helicase-like C-terminal" evidence="3">
    <location>
        <begin position="895"/>
        <end position="1081"/>
    </location>
</feature>
<keyword evidence="1" id="KW-0175">Coiled coil</keyword>
<evidence type="ECO:0000259" key="4">
    <source>
        <dbReference type="Pfam" id="PF18741"/>
    </source>
</evidence>
<dbReference type="PANTHER" id="PTHR10887">
    <property type="entry name" value="DNA2/NAM7 HELICASE FAMILY"/>
    <property type="match status" value="1"/>
</dbReference>
<feature type="domain" description="DNA2/NAM7 helicase helicase" evidence="2">
    <location>
        <begin position="300"/>
        <end position="861"/>
    </location>
</feature>
<evidence type="ECO:0000313" key="6">
    <source>
        <dbReference type="Proteomes" id="UP001601059"/>
    </source>
</evidence>
<dbReference type="InterPro" id="IPR049468">
    <property type="entry name" value="Restrct_endonuc-II-like_dom"/>
</dbReference>
<keyword evidence="6" id="KW-1185">Reference proteome</keyword>
<evidence type="ECO:0000256" key="1">
    <source>
        <dbReference type="SAM" id="Coils"/>
    </source>
</evidence>
<dbReference type="Pfam" id="PF13195">
    <property type="entry name" value="DUF4011"/>
    <property type="match status" value="1"/>
</dbReference>
<dbReference type="RefSeq" id="WP_389361510.1">
    <property type="nucleotide sequence ID" value="NZ_JBIACK010000005.1"/>
</dbReference>
<dbReference type="InterPro" id="IPR045055">
    <property type="entry name" value="DNA2/NAM7-like"/>
</dbReference>
<dbReference type="CDD" id="cd18808">
    <property type="entry name" value="SF1_C_Upf1"/>
    <property type="match status" value="1"/>
</dbReference>
<dbReference type="EMBL" id="JBIACK010000005">
    <property type="protein sequence ID" value="MFE8701556.1"/>
    <property type="molecule type" value="Genomic_DNA"/>
</dbReference>
<dbReference type="Gene3D" id="3.40.960.10">
    <property type="entry name" value="VSR Endonuclease"/>
    <property type="match status" value="1"/>
</dbReference>
<dbReference type="InterPro" id="IPR047187">
    <property type="entry name" value="SF1_C_Upf1"/>
</dbReference>
<protein>
    <submittedName>
        <fullName evidence="5">AAA domain-containing protein</fullName>
    </submittedName>
</protein>
<gene>
    <name evidence="5" type="ORF">ACFYKX_13205</name>
</gene>
<feature type="domain" description="Restriction endonuclease type II-like" evidence="4">
    <location>
        <begin position="1144"/>
        <end position="1239"/>
    </location>
</feature>
<evidence type="ECO:0000259" key="2">
    <source>
        <dbReference type="Pfam" id="PF13086"/>
    </source>
</evidence>
<comment type="caution">
    <text evidence="5">The sequence shown here is derived from an EMBL/GenBank/DDBJ whole genome shotgun (WGS) entry which is preliminary data.</text>
</comment>
<dbReference type="InterPro" id="IPR025103">
    <property type="entry name" value="DUF4011"/>
</dbReference>
<accession>A0ABW6KBD0</accession>
<organism evidence="5 6">
    <name type="scientific">Cytobacillus spartinae</name>
    <dbReference type="NCBI Taxonomy" id="3299023"/>
    <lineage>
        <taxon>Bacteria</taxon>
        <taxon>Bacillati</taxon>
        <taxon>Bacillota</taxon>
        <taxon>Bacilli</taxon>
        <taxon>Bacillales</taxon>
        <taxon>Bacillaceae</taxon>
        <taxon>Cytobacillus</taxon>
    </lineage>
</organism>
<sequence>MKQKLVHLKDRLNDLSKRNRSIRMLKLYDKWAFDINSVKKLDQIKTETIVERVIEQKGNVTLLKQDLNKDDTLVLSNKLTSLYRNVKGIEEETGLYDLFVGYPYMTGKMLDGTFIRAPLFLYPARLEKEKASGTQWKLYFDNGEVQLNRTLFLAFKKFSGVHVPEEIFEEAEEQAKSANFLKWISWLKNYSINVLWSNDHELQAFKDYRQDEVPDFKLGQFELENMAILGNFPQGNSALLKDYEDLIDIVEDDDVNLGVISELLQVGVEYDQNSDLDDDEQEERDQIEPSEKERFFVLDTDASQEEIIKEVDHQKGMVIHGPPGTGKSQVIVNLIANSISQNKKVLLVCQKRAALDVVYQRLDSIGLSSQVALLHDEKNDRKSLYRKMHSLLEDNNSLADYEDELNQLSAKIEQYEYQLNSIAKGLYEVQHHGYKAYELYGLSKPVTSLETILNIENVIISLNKNNLEEVLVKIFSYGKYYSRFGSTNYPLKNRSPFTNLDMKDSLTIVEILKNVQEKAQKSIEYLEKFEQDFVTPEYSWNVSDKLEKIYDDLSPDEKRSLQKLRLWWWTSFTGKTIVEELLSEEKFKGLSSKEWPRLRESLRFLYELSQVSETMSKEVDSLKAYFSKEAINKFNERITKGDIPLTDFQQQQEFIIQDFEELRNMDRAYEESLPYIKNTIDLLKEKTGDNVHSQLAEEWMDIVKQSAYIHWIDQIERKHPSLTKIGTDELQKVREKFKELLVKKRDLAVKVLINRLLKRLNQAKDYNNKAMRELKHQVGKKRMIWPVRKLVRQFSMNGLLDAMPIWLTSPETSSAIFPLQRDLFDVVIFDEASQCTVENGLPSAYRGSTLVVAGDEKQLPPSSLFRGEIQGDEDDEEQMELQESESLLNLAKRILPERMLQWHYRSKSEELINFSNHAFYNGNIQVAPNVQPLKSPAAIQWRKVDGKWINQCNMIEAEEVVELIKTIMVNNPTKSVGVITFNAKQQDKIWDIIDREVEKDPEFGVIYQQVMSRELDERLFVKNIENVQGDERDFIVFSIAYARNEEGKVYNRFGTLGQQGGENRLNVAITRAKEQIFVVSSIEPSDLNVTNAKNDGPRLLRSYLEYAKAVSSLRKDEVEAVLVQLNEAKNTKKQATTLSFDSPFEEQVYSELTKLGYKVDTQVGMSGYRIDLAVVHPKNPEKYILGIECDGAMYHSSPSAKERDVYRQRFLESKGWKVTRIWSRTWWRNSSVEIERIDRLIKQMVEDERVTQLI</sequence>
<proteinExistence type="predicted"/>
<evidence type="ECO:0000313" key="5">
    <source>
        <dbReference type="EMBL" id="MFE8701556.1"/>
    </source>
</evidence>
<dbReference type="Pfam" id="PF13087">
    <property type="entry name" value="AAA_12"/>
    <property type="match status" value="1"/>
</dbReference>